<gene>
    <name evidence="4" type="ORF">CVT26_006240</name>
</gene>
<protein>
    <recommendedName>
        <fullName evidence="3">Wings apart-like protein C-terminal domain-containing protein</fullName>
    </recommendedName>
</protein>
<feature type="compositionally biased region" description="Polar residues" evidence="2">
    <location>
        <begin position="261"/>
        <end position="270"/>
    </location>
</feature>
<feature type="region of interest" description="Disordered" evidence="2">
    <location>
        <begin position="204"/>
        <end position="292"/>
    </location>
</feature>
<evidence type="ECO:0000256" key="1">
    <source>
        <dbReference type="ARBA" id="ARBA00006854"/>
    </source>
</evidence>
<feature type="region of interest" description="Disordered" evidence="2">
    <location>
        <begin position="568"/>
        <end position="591"/>
    </location>
</feature>
<feature type="compositionally biased region" description="Low complexity" evidence="2">
    <location>
        <begin position="251"/>
        <end position="260"/>
    </location>
</feature>
<feature type="region of interest" description="Disordered" evidence="2">
    <location>
        <begin position="1"/>
        <end position="179"/>
    </location>
</feature>
<feature type="domain" description="Wings apart-like protein C-terminal" evidence="3">
    <location>
        <begin position="292"/>
        <end position="359"/>
    </location>
</feature>
<evidence type="ECO:0000313" key="5">
    <source>
        <dbReference type="Proteomes" id="UP000284706"/>
    </source>
</evidence>
<dbReference type="STRING" id="231916.A0A409VPW1"/>
<organism evidence="4 5">
    <name type="scientific">Gymnopilus dilepis</name>
    <dbReference type="NCBI Taxonomy" id="231916"/>
    <lineage>
        <taxon>Eukaryota</taxon>
        <taxon>Fungi</taxon>
        <taxon>Dikarya</taxon>
        <taxon>Basidiomycota</taxon>
        <taxon>Agaricomycotina</taxon>
        <taxon>Agaricomycetes</taxon>
        <taxon>Agaricomycetidae</taxon>
        <taxon>Agaricales</taxon>
        <taxon>Agaricineae</taxon>
        <taxon>Hymenogastraceae</taxon>
        <taxon>Gymnopilus</taxon>
    </lineage>
</organism>
<dbReference type="Pfam" id="PF07814">
    <property type="entry name" value="WAPL"/>
    <property type="match status" value="1"/>
</dbReference>
<dbReference type="OrthoDB" id="78088at2759"/>
<sequence>MSAASSAPGLLRTYGKKSAMKRKQARESLDPAEEPCRMTGPAKRQKLSPELRIRTPSPTRTEDAIDSGYKEMTLLDNNGAVARGFPRKQNPIPQSSSKTAPDFSTIFDDISTKSPSGSPSKLSKRMLSRSKTESSIEGSVTSQTSALDRTPSLPMFPTTPSRDTESVASTSKASAPLLSRLTQGSNKSVTRTYAGGFRSFLVSLPKSSVPNGSIPTTEDDDELETRESYSSLRSRWGVDNSEDDPYPLFSPSPSKSNKSNATTPDVSPSRNGKGKAKAAPARPLPIPSGMSLKSISELRNRGESRRFLDEVGYLFEGMNKKGGIGLRRASALEITTKLCDDDFARKAKAADFFARTWDVFIDAGAGQGEDKILDILLVFFLALVARDPSSLAELAQRPPGRRAASPNPFKDESEDISLDRLSFIDTLFRLMETILPDFDPLMLVAPDRSTGDADLKKAGISRKDRPFLTTVYRAIKSKAAIFAPDVLISTPLLIGYILQSLPPFLIPPSHFPTFLHSLQRTISPSPPATLTSTLSSEWRDSAVCLPYDNIYHHLSLLDTFLLDQWEPPPASEGSQSQSQPQGGREYKERNQGELDHARDKWLAEDLLALCVCLELSEQSDDLDPATLQKCLGAVLRILVSLTHEDELWGRKIAQGEYTMPWLLRLIHRTGQEVLQNRLQVKEEDIEVKVEEGEEGISSDHDSAIQGQTDSQALDTLCLALGLLTNLVQVVEQAKTLISHIRVNPSCTLRKQSCARRCNCSSASSGIEILVQLYSQQQVKVEESTPSLSADSPQARLEADAAFLRSHLAVLFGLLMKGVPENEAAIIRALPLSSGAKNSKTTERLKFTRLAEQAKDFAAFYSAVSRNLGGDKESKVAKDVVDFLELKRDCIL</sequence>
<proteinExistence type="inferred from homology"/>
<evidence type="ECO:0000313" key="4">
    <source>
        <dbReference type="EMBL" id="PPQ68311.1"/>
    </source>
</evidence>
<feature type="compositionally biased region" description="Polar residues" evidence="2">
    <location>
        <begin position="158"/>
        <end position="173"/>
    </location>
</feature>
<comment type="caution">
    <text evidence="4">The sequence shown here is derived from an EMBL/GenBank/DDBJ whole genome shotgun (WGS) entry which is preliminary data.</text>
</comment>
<dbReference type="EMBL" id="NHYE01005598">
    <property type="protein sequence ID" value="PPQ68311.1"/>
    <property type="molecule type" value="Genomic_DNA"/>
</dbReference>
<feature type="compositionally biased region" description="Polar residues" evidence="2">
    <location>
        <begin position="205"/>
        <end position="215"/>
    </location>
</feature>
<dbReference type="Gene3D" id="1.25.10.10">
    <property type="entry name" value="Leucine-rich Repeat Variant"/>
    <property type="match status" value="2"/>
</dbReference>
<comment type="similarity">
    <text evidence="1">Belongs to the WAPL family.</text>
</comment>
<dbReference type="InterPro" id="IPR011989">
    <property type="entry name" value="ARM-like"/>
</dbReference>
<dbReference type="InterPro" id="IPR039874">
    <property type="entry name" value="WAPL"/>
</dbReference>
<feature type="compositionally biased region" description="Basic residues" evidence="2">
    <location>
        <begin position="14"/>
        <end position="24"/>
    </location>
</feature>
<name>A0A409VPW1_9AGAR</name>
<dbReference type="PANTHER" id="PTHR22100">
    <property type="entry name" value="WINGS APART-LIKE PROTEIN HOMOLOG"/>
    <property type="match status" value="1"/>
</dbReference>
<dbReference type="InterPro" id="IPR022771">
    <property type="entry name" value="WAPL_C"/>
</dbReference>
<accession>A0A409VPW1</accession>
<keyword evidence="5" id="KW-1185">Reference proteome</keyword>
<dbReference type="InParanoid" id="A0A409VPW1"/>
<feature type="compositionally biased region" description="Low complexity" evidence="2">
    <location>
        <begin position="571"/>
        <end position="583"/>
    </location>
</feature>
<dbReference type="Proteomes" id="UP000284706">
    <property type="component" value="Unassembled WGS sequence"/>
</dbReference>
<reference evidence="4 5" key="1">
    <citation type="journal article" date="2018" name="Evol. Lett.">
        <title>Horizontal gene cluster transfer increased hallucinogenic mushroom diversity.</title>
        <authorList>
            <person name="Reynolds H.T."/>
            <person name="Vijayakumar V."/>
            <person name="Gluck-Thaler E."/>
            <person name="Korotkin H.B."/>
            <person name="Matheny P.B."/>
            <person name="Slot J.C."/>
        </authorList>
    </citation>
    <scope>NUCLEOTIDE SEQUENCE [LARGE SCALE GENOMIC DNA]</scope>
    <source>
        <strain evidence="4 5">SRW20</strain>
    </source>
</reference>
<feature type="compositionally biased region" description="Low complexity" evidence="2">
    <location>
        <begin position="112"/>
        <end position="121"/>
    </location>
</feature>
<evidence type="ECO:0000256" key="2">
    <source>
        <dbReference type="SAM" id="MobiDB-lite"/>
    </source>
</evidence>
<dbReference type="PANTHER" id="PTHR22100:SF13">
    <property type="entry name" value="WINGS APART-LIKE PROTEIN HOMOLOG"/>
    <property type="match status" value="1"/>
</dbReference>
<feature type="compositionally biased region" description="Polar residues" evidence="2">
    <location>
        <begin position="133"/>
        <end position="147"/>
    </location>
</feature>
<evidence type="ECO:0000259" key="3">
    <source>
        <dbReference type="Pfam" id="PF07814"/>
    </source>
</evidence>
<dbReference type="AlphaFoldDB" id="A0A409VPW1"/>